<dbReference type="EMBL" id="JAGHQM010000266">
    <property type="protein sequence ID" value="KAH0563023.1"/>
    <property type="molecule type" value="Genomic_DNA"/>
</dbReference>
<evidence type="ECO:0000256" key="2">
    <source>
        <dbReference type="ARBA" id="ARBA00023043"/>
    </source>
</evidence>
<name>A0A9P8LEU0_9PEZI</name>
<comment type="caution">
    <text evidence="5">The sequence shown here is derived from an EMBL/GenBank/DDBJ whole genome shotgun (WGS) entry which is preliminary data.</text>
</comment>
<keyword evidence="6" id="KW-1185">Reference proteome</keyword>
<evidence type="ECO:0008006" key="7">
    <source>
        <dbReference type="Google" id="ProtNLM"/>
    </source>
</evidence>
<dbReference type="AlphaFoldDB" id="A0A9P8LEU0"/>
<dbReference type="SUPFAM" id="SSF48403">
    <property type="entry name" value="Ankyrin repeat"/>
    <property type="match status" value="1"/>
</dbReference>
<proteinExistence type="predicted"/>
<dbReference type="PROSITE" id="PS50297">
    <property type="entry name" value="ANK_REP_REGION"/>
    <property type="match status" value="1"/>
</dbReference>
<dbReference type="PANTHER" id="PTHR46680">
    <property type="entry name" value="NF-KAPPA-B INHIBITOR ALPHA"/>
    <property type="match status" value="1"/>
</dbReference>
<evidence type="ECO:0000256" key="3">
    <source>
        <dbReference type="PROSITE-ProRule" id="PRU00023"/>
    </source>
</evidence>
<dbReference type="Gene3D" id="1.25.40.20">
    <property type="entry name" value="Ankyrin repeat-containing domain"/>
    <property type="match status" value="2"/>
</dbReference>
<feature type="region of interest" description="Disordered" evidence="4">
    <location>
        <begin position="931"/>
        <end position="1027"/>
    </location>
</feature>
<dbReference type="SMART" id="SM00248">
    <property type="entry name" value="ANK"/>
    <property type="match status" value="4"/>
</dbReference>
<evidence type="ECO:0000313" key="6">
    <source>
        <dbReference type="Proteomes" id="UP000750711"/>
    </source>
</evidence>
<gene>
    <name evidence="5" type="ORF">GP486_002410</name>
</gene>
<dbReference type="PROSITE" id="PS50088">
    <property type="entry name" value="ANK_REPEAT"/>
    <property type="match status" value="1"/>
</dbReference>
<dbReference type="InterPro" id="IPR002110">
    <property type="entry name" value="Ankyrin_rpt"/>
</dbReference>
<feature type="compositionally biased region" description="Pro residues" evidence="4">
    <location>
        <begin position="972"/>
        <end position="988"/>
    </location>
</feature>
<organism evidence="5 6">
    <name type="scientific">Trichoglossum hirsutum</name>
    <dbReference type="NCBI Taxonomy" id="265104"/>
    <lineage>
        <taxon>Eukaryota</taxon>
        <taxon>Fungi</taxon>
        <taxon>Dikarya</taxon>
        <taxon>Ascomycota</taxon>
        <taxon>Pezizomycotina</taxon>
        <taxon>Geoglossomycetes</taxon>
        <taxon>Geoglossales</taxon>
        <taxon>Geoglossaceae</taxon>
        <taxon>Trichoglossum</taxon>
    </lineage>
</organism>
<sequence>MTQASHNNRQCYTIDQAIDFLHDIMQKLDDVENFRLRVLQGNVESVEEWLTCMNQFREPVDQLAALRQGIIQDAWSEVIKSNITDGLERYLHMENGEFDFKSPSAETEAGRSKAFAVSSESRGYGENGGFSDSRQYNVPLLNRTYDCRHGRSLYTLYAVGLATVASPDIMKPGVIFPDFLATGRHTAHNPIRLILEESNILWPGLRVGALISIAVDKFEIDEGLLGPVSSPAAKACLRIYEVNQKLAEEVQRFVLPHDKKLALSYYRFDTDTPTSFGEYAVKNFIQTGVRKYVTSPQGATKCAIAANILKEDNFPTAPEDQVALASLASLLHALVVAGYTHEAAIVTDVISNFILCEAVSGEDGSFRKAAIATEAEKLGARIHRMHEAYEDGHTNELPDDLRSEGAMLLGLMAFGDSAKGEPRPPGDLQTLSDYAAGAYYFLTVLRRGDSSEMEEPRCRILLRQLWELLNAPPEITQQSIGRMESILELATLAALCDAATTQALRGFKGLTHNGSLIRHVHGVLLNTSLVGVSQKILGPIANFLAICIHMDSWSLSRDDSIIQLINAGSTKAEEIWSLINLAVERHRLENRLPTHDSPHPDIISVCEAFLERHTRAWSTQSSEILALSIQNGFFRLLWKYLCGEALTTGTQAAIGARSRQGNFESNGETVLHQVARLGFPYIMKMIIECFGMVHSKDIVNRPNNQGQTPLHLACMHRAPKEIFRLLVILGADVNTRCHQGRTALHYCFPNQGALPSVYEDVISMISEHSLPTITPLDRPQVYTQGACKPVEPRVYDFRVIISQLLSRHADMSITDHEAMTPLHTAAKYGWGDNLDIFFRLEGGNAERLQSTCLRLRDNAGLTILNHTRKSEIKEGMDRGEDIITGEMSKRGMGIPPTSAYDLWSLRPQWSKVQIGKPRTPVQDETTQSSYYIPRATPSPQPPARFPPPLVYQDPDVGSSVKSPAVSYELRTEPPPNATIKISPPPPMYNDPSHLQGIQRKPLPAETMTDGTESKQKSGFLKKFRKGK</sequence>
<dbReference type="Pfam" id="PF12796">
    <property type="entry name" value="Ank_2"/>
    <property type="match status" value="1"/>
</dbReference>
<feature type="repeat" description="ANK" evidence="3">
    <location>
        <begin position="705"/>
        <end position="738"/>
    </location>
</feature>
<protein>
    <recommendedName>
        <fullName evidence="7">Ankyrin repeat protein</fullName>
    </recommendedName>
</protein>
<dbReference type="PANTHER" id="PTHR46680:SF3">
    <property type="entry name" value="NF-KAPPA-B INHIBITOR CACTUS"/>
    <property type="match status" value="1"/>
</dbReference>
<evidence type="ECO:0000256" key="1">
    <source>
        <dbReference type="ARBA" id="ARBA00022737"/>
    </source>
</evidence>
<keyword evidence="1" id="KW-0677">Repeat</keyword>
<feature type="compositionally biased region" description="Pro residues" evidence="4">
    <location>
        <begin position="936"/>
        <end position="949"/>
    </location>
</feature>
<evidence type="ECO:0000256" key="4">
    <source>
        <dbReference type="SAM" id="MobiDB-lite"/>
    </source>
</evidence>
<dbReference type="Proteomes" id="UP000750711">
    <property type="component" value="Unassembled WGS sequence"/>
</dbReference>
<reference evidence="5" key="1">
    <citation type="submission" date="2021-03" db="EMBL/GenBank/DDBJ databases">
        <title>Comparative genomics and phylogenomic investigation of the class Geoglossomycetes provide insights into ecological specialization and systematics.</title>
        <authorList>
            <person name="Melie T."/>
            <person name="Pirro S."/>
            <person name="Miller A.N."/>
            <person name="Quandt A."/>
        </authorList>
    </citation>
    <scope>NUCLEOTIDE SEQUENCE</scope>
    <source>
        <strain evidence="5">CAQ_001_2017</strain>
    </source>
</reference>
<evidence type="ECO:0000313" key="5">
    <source>
        <dbReference type="EMBL" id="KAH0563023.1"/>
    </source>
</evidence>
<dbReference type="InterPro" id="IPR036770">
    <property type="entry name" value="Ankyrin_rpt-contain_sf"/>
</dbReference>
<dbReference type="InterPro" id="IPR051070">
    <property type="entry name" value="NF-kappa-B_inhibitor"/>
</dbReference>
<keyword evidence="2 3" id="KW-0040">ANK repeat</keyword>
<accession>A0A9P8LEU0</accession>